<reference evidence="1" key="1">
    <citation type="submission" date="2019-08" db="EMBL/GenBank/DDBJ databases">
        <authorList>
            <person name="Kucharzyk K."/>
            <person name="Murdoch R.W."/>
            <person name="Higgins S."/>
            <person name="Loffler F."/>
        </authorList>
    </citation>
    <scope>NUCLEOTIDE SEQUENCE</scope>
</reference>
<name>A0A645DVZ1_9ZZZZ</name>
<dbReference type="AlphaFoldDB" id="A0A645DVZ1"/>
<accession>A0A645DVZ1</accession>
<protein>
    <submittedName>
        <fullName evidence="1">Uncharacterized protein</fullName>
    </submittedName>
</protein>
<dbReference type="EMBL" id="VSSQ01040262">
    <property type="protein sequence ID" value="MPM93459.1"/>
    <property type="molecule type" value="Genomic_DNA"/>
</dbReference>
<gene>
    <name evidence="1" type="ORF">SDC9_140596</name>
</gene>
<organism evidence="1">
    <name type="scientific">bioreactor metagenome</name>
    <dbReference type="NCBI Taxonomy" id="1076179"/>
    <lineage>
        <taxon>unclassified sequences</taxon>
        <taxon>metagenomes</taxon>
        <taxon>ecological metagenomes</taxon>
    </lineage>
</organism>
<comment type="caution">
    <text evidence="1">The sequence shown here is derived from an EMBL/GenBank/DDBJ whole genome shotgun (WGS) entry which is preliminary data.</text>
</comment>
<proteinExistence type="predicted"/>
<evidence type="ECO:0000313" key="1">
    <source>
        <dbReference type="EMBL" id="MPM93459.1"/>
    </source>
</evidence>
<sequence>MGGDDLRRKADRFLSVRAAARHIFPERFHSLLLVDGGNVCINVGDIGTAFALVSDMERAKGG</sequence>